<evidence type="ECO:0000256" key="1">
    <source>
        <dbReference type="SAM" id="Phobius"/>
    </source>
</evidence>
<keyword evidence="1" id="KW-0812">Transmembrane</keyword>
<proteinExistence type="predicted"/>
<dbReference type="RefSeq" id="WP_188401083.1">
    <property type="nucleotide sequence ID" value="NZ_BMCE01000001.1"/>
</dbReference>
<evidence type="ECO:0000313" key="2">
    <source>
        <dbReference type="EMBL" id="MBN3546783.1"/>
    </source>
</evidence>
<sequence>MQDFLNFNKMLTPTIIKVIFLVGSVLSVIGGLFAMVAGAQQPYGGGAAVFMGFLMILFGPFVTRVYCELLIVQFKMHEALDKLAKQNES</sequence>
<evidence type="ECO:0000313" key="3">
    <source>
        <dbReference type="Proteomes" id="UP001319060"/>
    </source>
</evidence>
<dbReference type="EMBL" id="JAFHKS010000044">
    <property type="protein sequence ID" value="MBN3546783.1"/>
    <property type="molecule type" value="Genomic_DNA"/>
</dbReference>
<keyword evidence="1" id="KW-0472">Membrane</keyword>
<keyword evidence="3" id="KW-1185">Reference proteome</keyword>
<feature type="transmembrane region" description="Helical" evidence="1">
    <location>
        <begin position="18"/>
        <end position="39"/>
    </location>
</feature>
<gene>
    <name evidence="2" type="ORF">JYA64_15855</name>
</gene>
<keyword evidence="1" id="KW-1133">Transmembrane helix</keyword>
<dbReference type="InterPro" id="IPR025557">
    <property type="entry name" value="DUF4282"/>
</dbReference>
<dbReference type="Proteomes" id="UP001319060">
    <property type="component" value="Unassembled WGS sequence"/>
</dbReference>
<feature type="transmembrane region" description="Helical" evidence="1">
    <location>
        <begin position="45"/>
        <end position="67"/>
    </location>
</feature>
<comment type="caution">
    <text evidence="2">The sequence shown here is derived from an EMBL/GenBank/DDBJ whole genome shotgun (WGS) entry which is preliminary data.</text>
</comment>
<organism evidence="2 3">
    <name type="scientific">Fictibacillus barbaricus</name>
    <dbReference type="NCBI Taxonomy" id="182136"/>
    <lineage>
        <taxon>Bacteria</taxon>
        <taxon>Bacillati</taxon>
        <taxon>Bacillota</taxon>
        <taxon>Bacilli</taxon>
        <taxon>Bacillales</taxon>
        <taxon>Fictibacillaceae</taxon>
        <taxon>Fictibacillus</taxon>
    </lineage>
</organism>
<protein>
    <submittedName>
        <fullName evidence="2">DUF4282 domain-containing protein</fullName>
    </submittedName>
</protein>
<accession>A0ABS2ZF17</accession>
<name>A0ABS2ZF17_9BACL</name>
<dbReference type="Pfam" id="PF14110">
    <property type="entry name" value="DUF4282"/>
    <property type="match status" value="1"/>
</dbReference>
<reference evidence="2 3" key="1">
    <citation type="submission" date="2021-01" db="EMBL/GenBank/DDBJ databases">
        <title>Genome Sequencing of Type Strains.</title>
        <authorList>
            <person name="Lemaire J.F."/>
            <person name="Inderbitzin P."/>
            <person name="Collins S.B."/>
            <person name="Wespe N."/>
            <person name="Knight-Connoni V."/>
        </authorList>
    </citation>
    <scope>NUCLEOTIDE SEQUENCE [LARGE SCALE GENOMIC DNA]</scope>
    <source>
        <strain evidence="2 3">DSM 14730</strain>
    </source>
</reference>